<dbReference type="Proteomes" id="UP000631653">
    <property type="component" value="Unassembled WGS sequence"/>
</dbReference>
<comment type="caution">
    <text evidence="2">The sequence shown here is derived from an EMBL/GenBank/DDBJ whole genome shotgun (WGS) entry which is preliminary data.</text>
</comment>
<evidence type="ECO:0000256" key="1">
    <source>
        <dbReference type="SAM" id="MobiDB-lite"/>
    </source>
</evidence>
<dbReference type="RefSeq" id="WP_173568642.1">
    <property type="nucleotide sequence ID" value="NZ_WOSY01000001.1"/>
</dbReference>
<keyword evidence="3" id="KW-1185">Reference proteome</keyword>
<dbReference type="Pfam" id="PF07750">
    <property type="entry name" value="GcrA"/>
    <property type="match status" value="1"/>
</dbReference>
<sequence length="243" mass="25538">MEWTDETIARLKALWQEGLSTAEIGRQLGITKNAVVGKAHRLALPPRPSPIRRQDGKGTVKKSAEGGERPKAPSPRKPVKVEAVSGIPSVPDVVSVAPAEQVAASAKAVSVDRETVSQPAAVMTADSVSKPSSAPVVSEKRPEPVKQVATVSSAKADVAVAVRVQAPAAPQRKATPVPRSAVQRLASAMEPRRRSASCCWPLGDPGMPGFHFCGATPLPGKPYCAEHAALAYVKLRDRRDSGS</sequence>
<name>A0ABX0K0V3_9PROT</name>
<reference evidence="2 3" key="1">
    <citation type="journal article" date="2020" name="Int. J. Syst. Evol. Microbiol.">
        <title>Novel acetic acid bacteria from cider fermentations: Acetobacter conturbans sp. nov. and Acetobacter fallax sp. nov.</title>
        <authorList>
            <person name="Sombolestani A.S."/>
            <person name="Cleenwerck I."/>
            <person name="Cnockaert M."/>
            <person name="Borremans W."/>
            <person name="Wieme A.D."/>
            <person name="De Vuyst L."/>
            <person name="Vandamme P."/>
        </authorList>
    </citation>
    <scope>NUCLEOTIDE SEQUENCE [LARGE SCALE GENOMIC DNA]</scope>
    <source>
        <strain evidence="2 3">LMG 1627</strain>
    </source>
</reference>
<evidence type="ECO:0000313" key="2">
    <source>
        <dbReference type="EMBL" id="NHN87369.1"/>
    </source>
</evidence>
<dbReference type="EMBL" id="WOSY01000001">
    <property type="protein sequence ID" value="NHN87369.1"/>
    <property type="molecule type" value="Genomic_DNA"/>
</dbReference>
<proteinExistence type="predicted"/>
<feature type="region of interest" description="Disordered" evidence="1">
    <location>
        <begin position="39"/>
        <end position="79"/>
    </location>
</feature>
<accession>A0ABX0K0V3</accession>
<organism evidence="2 3">
    <name type="scientific">Acetobacter conturbans</name>
    <dbReference type="NCBI Taxonomy" id="1737472"/>
    <lineage>
        <taxon>Bacteria</taxon>
        <taxon>Pseudomonadati</taxon>
        <taxon>Pseudomonadota</taxon>
        <taxon>Alphaproteobacteria</taxon>
        <taxon>Acetobacterales</taxon>
        <taxon>Acetobacteraceae</taxon>
        <taxon>Acetobacter</taxon>
    </lineage>
</organism>
<dbReference type="Gene3D" id="1.10.10.60">
    <property type="entry name" value="Homeodomain-like"/>
    <property type="match status" value="1"/>
</dbReference>
<gene>
    <name evidence="2" type="ORF">GOB81_01785</name>
</gene>
<evidence type="ECO:0000313" key="3">
    <source>
        <dbReference type="Proteomes" id="UP000631653"/>
    </source>
</evidence>
<protein>
    <submittedName>
        <fullName evidence="2">GcrA cell cycle regulator</fullName>
    </submittedName>
</protein>
<feature type="compositionally biased region" description="Basic and acidic residues" evidence="1">
    <location>
        <begin position="52"/>
        <end position="71"/>
    </location>
</feature>
<dbReference type="InterPro" id="IPR011681">
    <property type="entry name" value="GcrA"/>
</dbReference>